<dbReference type="KEGG" id="gph:GEMMAAP_12335"/>
<dbReference type="InterPro" id="IPR002747">
    <property type="entry name" value="SAM_OH_AdoTrfase"/>
</dbReference>
<accession>A0A143BJX9</accession>
<keyword evidence="6" id="KW-1185">Reference proteome</keyword>
<dbReference type="PIRSF" id="PIRSF006779">
    <property type="entry name" value="UCP006779"/>
    <property type="match status" value="1"/>
</dbReference>
<dbReference type="InterPro" id="IPR023227">
    <property type="entry name" value="SAM_OH_AdoTrfase_C_sf"/>
</dbReference>
<dbReference type="Pfam" id="PF20257">
    <property type="entry name" value="SAM_HAT_C"/>
    <property type="match status" value="1"/>
</dbReference>
<gene>
    <name evidence="5" type="ORF">GEMMAAP_12335</name>
</gene>
<dbReference type="PANTHER" id="PTHR35092">
    <property type="entry name" value="CHLORINASE MJ1651"/>
    <property type="match status" value="1"/>
</dbReference>
<evidence type="ECO:0000313" key="6">
    <source>
        <dbReference type="Proteomes" id="UP000076404"/>
    </source>
</evidence>
<dbReference type="PANTHER" id="PTHR35092:SF1">
    <property type="entry name" value="CHLORINASE MJ1651"/>
    <property type="match status" value="1"/>
</dbReference>
<dbReference type="EMBL" id="CP011454">
    <property type="protein sequence ID" value="AMW05377.1"/>
    <property type="molecule type" value="Genomic_DNA"/>
</dbReference>
<reference evidence="5 6" key="1">
    <citation type="journal article" date="2014" name="Proc. Natl. Acad. Sci. U.S.A.">
        <title>Functional type 2 photosynthetic reaction centers found in the rare bacterial phylum Gemmatimonadetes.</title>
        <authorList>
            <person name="Zeng Y."/>
            <person name="Feng F."/>
            <person name="Medova H."/>
            <person name="Dean J."/>
            <person name="Koblizek M."/>
        </authorList>
    </citation>
    <scope>NUCLEOTIDE SEQUENCE [LARGE SCALE GENOMIC DNA]</scope>
    <source>
        <strain evidence="5 6">AP64</strain>
    </source>
</reference>
<dbReference type="Gene3D" id="3.40.50.10790">
    <property type="entry name" value="S-adenosyl-l-methionine hydroxide adenosyltransferase, N-terminal"/>
    <property type="match status" value="1"/>
</dbReference>
<evidence type="ECO:0000313" key="5">
    <source>
        <dbReference type="EMBL" id="AMW05377.1"/>
    </source>
</evidence>
<comment type="similarity">
    <text evidence="2">Belongs to the SAM hydrolase / SAM-dependent halogenase family.</text>
</comment>
<dbReference type="InterPro" id="IPR046469">
    <property type="entry name" value="SAM_HAT_N"/>
</dbReference>
<evidence type="ECO:0000256" key="2">
    <source>
        <dbReference type="ARBA" id="ARBA00024035"/>
    </source>
</evidence>
<reference evidence="5 6" key="2">
    <citation type="journal article" date="2016" name="Environ. Microbiol. Rep.">
        <title>Metagenomic evidence for the presence of phototrophic Gemmatimonadetes bacteria in diverse environments.</title>
        <authorList>
            <person name="Zeng Y."/>
            <person name="Baumbach J."/>
            <person name="Barbosa E.G."/>
            <person name="Azevedo V."/>
            <person name="Zhang C."/>
            <person name="Koblizek M."/>
        </authorList>
    </citation>
    <scope>NUCLEOTIDE SEQUENCE [LARGE SCALE GENOMIC DNA]</scope>
    <source>
        <strain evidence="5 6">AP64</strain>
    </source>
</reference>
<dbReference type="SUPFAM" id="SSF101852">
    <property type="entry name" value="Bacterial fluorinating enzyme, C-terminal domain"/>
    <property type="match status" value="1"/>
</dbReference>
<dbReference type="STRING" id="1379270.GEMMAAP_12335"/>
<dbReference type="AlphaFoldDB" id="A0A143BJX9"/>
<evidence type="ECO:0000259" key="3">
    <source>
        <dbReference type="Pfam" id="PF01887"/>
    </source>
</evidence>
<dbReference type="InterPro" id="IPR023228">
    <property type="entry name" value="SAM_OH_AdoTrfase_N_sf"/>
</dbReference>
<evidence type="ECO:0008006" key="7">
    <source>
        <dbReference type="Google" id="ProtNLM"/>
    </source>
</evidence>
<dbReference type="OrthoDB" id="9792195at2"/>
<dbReference type="InterPro" id="IPR046470">
    <property type="entry name" value="SAM_HAT_C"/>
</dbReference>
<protein>
    <recommendedName>
        <fullName evidence="7">SAM-dependent chlorinase/fluorinase</fullName>
    </recommendedName>
</protein>
<dbReference type="Pfam" id="PF01887">
    <property type="entry name" value="SAM_HAT_N"/>
    <property type="match status" value="1"/>
</dbReference>
<dbReference type="Gene3D" id="2.40.30.90">
    <property type="entry name" value="Bacterial fluorinating enzyme like"/>
    <property type="match status" value="1"/>
</dbReference>
<keyword evidence="1" id="KW-0949">S-adenosyl-L-methionine</keyword>
<organism evidence="5 6">
    <name type="scientific">Gemmatimonas phototrophica</name>
    <dbReference type="NCBI Taxonomy" id="1379270"/>
    <lineage>
        <taxon>Bacteria</taxon>
        <taxon>Pseudomonadati</taxon>
        <taxon>Gemmatimonadota</taxon>
        <taxon>Gemmatimonadia</taxon>
        <taxon>Gemmatimonadales</taxon>
        <taxon>Gemmatimonadaceae</taxon>
        <taxon>Gemmatimonas</taxon>
    </lineage>
</organism>
<name>A0A143BJX9_9BACT</name>
<sequence>MSSAAAITLLTDFGTADGYVAELKGVLVSLAPGIPIVDLSHDIPPQDIAMARLTVARYWRRFPAGTVHMIVVDPGVGTSRAAIAIASEGRLLVGPDNGVLSPALFSLDARVVQLPIDPAASATFHGRDVFAPVAARLALGESIERIGEPYTEAVRLRTPPPRRDAHGLLHGEVLALDRFGNIITNLMTRDTVGMVKIAGRAARLVHTYGDAATGELVALVGSSGFVEIAVREGSAAAALGISRGDTVVLSAAS</sequence>
<evidence type="ECO:0000256" key="1">
    <source>
        <dbReference type="ARBA" id="ARBA00022691"/>
    </source>
</evidence>
<feature type="domain" description="S-adenosyl-l-methionine hydroxide adenosyltransferase C-terminal" evidence="4">
    <location>
        <begin position="171"/>
        <end position="247"/>
    </location>
</feature>
<dbReference type="RefSeq" id="WP_026849519.1">
    <property type="nucleotide sequence ID" value="NZ_CP011454.1"/>
</dbReference>
<evidence type="ECO:0000259" key="4">
    <source>
        <dbReference type="Pfam" id="PF20257"/>
    </source>
</evidence>
<proteinExistence type="inferred from homology"/>
<dbReference type="Proteomes" id="UP000076404">
    <property type="component" value="Chromosome"/>
</dbReference>
<dbReference type="eggNOG" id="COG1912">
    <property type="taxonomic scope" value="Bacteria"/>
</dbReference>
<dbReference type="SUPFAM" id="SSF102522">
    <property type="entry name" value="Bacterial fluorinating enzyme, N-terminal domain"/>
    <property type="match status" value="1"/>
</dbReference>
<feature type="domain" description="S-adenosyl-l-methionine hydroxide adenosyltransferase N-terminal" evidence="3">
    <location>
        <begin position="7"/>
        <end position="147"/>
    </location>
</feature>